<comment type="caution">
    <text evidence="7">The sequence shown here is derived from an EMBL/GenBank/DDBJ whole genome shotgun (WGS) entry which is preliminary data.</text>
</comment>
<evidence type="ECO:0000256" key="2">
    <source>
        <dbReference type="ARBA" id="ARBA00022475"/>
    </source>
</evidence>
<feature type="transmembrane region" description="Helical" evidence="6">
    <location>
        <begin position="220"/>
        <end position="238"/>
    </location>
</feature>
<feature type="transmembrane region" description="Helical" evidence="6">
    <location>
        <begin position="134"/>
        <end position="156"/>
    </location>
</feature>
<feature type="transmembrane region" description="Helical" evidence="6">
    <location>
        <begin position="168"/>
        <end position="191"/>
    </location>
</feature>
<dbReference type="PANTHER" id="PTHR47089">
    <property type="entry name" value="ABC TRANSPORTER, PERMEASE PROTEIN"/>
    <property type="match status" value="1"/>
</dbReference>
<feature type="transmembrane region" description="Helical" evidence="6">
    <location>
        <begin position="29"/>
        <end position="53"/>
    </location>
</feature>
<keyword evidence="4 6" id="KW-1133">Transmembrane helix</keyword>
<keyword evidence="3 6" id="KW-0812">Transmembrane</keyword>
<name>A0ABU1SZV6_9ACTO</name>
<keyword evidence="7" id="KW-0813">Transport</keyword>
<feature type="transmembrane region" description="Helical" evidence="6">
    <location>
        <begin position="318"/>
        <end position="336"/>
    </location>
</feature>
<sequence>MTKNNSPQTSKPSAGMWLKGFLHTGLRSGWLVALLAVIFAFLIGAILIVIAGANVGEAYYAMFRGAIFDPQARNFTRAILPLTNTLVYAAPLIIAGLGLGFGFQAGLFNIGGTGQLLFGAIGAIWVATKLTLPVGVHLLVALLVAMLAGGLYAGIAGFLKAKTGANEVIITIMLNSIAALAMAYLLSLPYWQAASSNNPQTAVASPTAQLPMLLPAPFKLHSGIIIAILATVIYWWVLQRSTFGFELRAVGANHHAAHTAGMSIARVTTLTMVGSGIFLGLAGANQALGTLGYVTAGIAGSIGFDAITVALLGRNKPLGIFFSGLLFGAFQAGGYAMQTRDVPIDMILILQSLIVLFIAAPALVRFIVRLPKPDGKTLREYVATISEAQSTAKGEVA</sequence>
<accession>A0ABU1SZV6</accession>
<organism evidence="7 8">
    <name type="scientific">Arcanobacterium hippocoleae</name>
    <dbReference type="NCBI Taxonomy" id="149017"/>
    <lineage>
        <taxon>Bacteria</taxon>
        <taxon>Bacillati</taxon>
        <taxon>Actinomycetota</taxon>
        <taxon>Actinomycetes</taxon>
        <taxon>Actinomycetales</taxon>
        <taxon>Actinomycetaceae</taxon>
        <taxon>Arcanobacterium</taxon>
    </lineage>
</organism>
<evidence type="ECO:0000313" key="8">
    <source>
        <dbReference type="Proteomes" id="UP001266099"/>
    </source>
</evidence>
<keyword evidence="2" id="KW-1003">Cell membrane</keyword>
<keyword evidence="7" id="KW-0762">Sugar transport</keyword>
<evidence type="ECO:0000256" key="3">
    <source>
        <dbReference type="ARBA" id="ARBA00022692"/>
    </source>
</evidence>
<feature type="transmembrane region" description="Helical" evidence="6">
    <location>
        <begin position="78"/>
        <end position="99"/>
    </location>
</feature>
<feature type="transmembrane region" description="Helical" evidence="6">
    <location>
        <begin position="290"/>
        <end position="311"/>
    </location>
</feature>
<evidence type="ECO:0000256" key="1">
    <source>
        <dbReference type="ARBA" id="ARBA00004651"/>
    </source>
</evidence>
<dbReference type="InterPro" id="IPR001851">
    <property type="entry name" value="ABC_transp_permease"/>
</dbReference>
<proteinExistence type="predicted"/>
<protein>
    <submittedName>
        <fullName evidence="7">Simple sugar transport system permease protein</fullName>
    </submittedName>
</protein>
<comment type="subcellular location">
    <subcellularLocation>
        <location evidence="1">Cell membrane</location>
        <topology evidence="1">Multi-pass membrane protein</topology>
    </subcellularLocation>
</comment>
<evidence type="ECO:0000256" key="5">
    <source>
        <dbReference type="ARBA" id="ARBA00023136"/>
    </source>
</evidence>
<dbReference type="Pfam" id="PF02653">
    <property type="entry name" value="BPD_transp_2"/>
    <property type="match status" value="1"/>
</dbReference>
<dbReference type="Proteomes" id="UP001266099">
    <property type="component" value="Unassembled WGS sequence"/>
</dbReference>
<reference evidence="7 8" key="1">
    <citation type="submission" date="2023-07" db="EMBL/GenBank/DDBJ databases">
        <title>Sequencing the genomes of 1000 actinobacteria strains.</title>
        <authorList>
            <person name="Klenk H.-P."/>
        </authorList>
    </citation>
    <scope>NUCLEOTIDE SEQUENCE [LARGE SCALE GENOMIC DNA]</scope>
    <source>
        <strain evidence="7 8">DSM 15539</strain>
    </source>
</reference>
<dbReference type="CDD" id="cd06580">
    <property type="entry name" value="TM_PBP1_transp_TpRbsC_like"/>
    <property type="match status" value="1"/>
</dbReference>
<gene>
    <name evidence="7" type="ORF">J2S36_000182</name>
</gene>
<feature type="transmembrane region" description="Helical" evidence="6">
    <location>
        <begin position="106"/>
        <end position="128"/>
    </location>
</feature>
<feature type="transmembrane region" description="Helical" evidence="6">
    <location>
        <begin position="348"/>
        <end position="368"/>
    </location>
</feature>
<keyword evidence="5 6" id="KW-0472">Membrane</keyword>
<feature type="transmembrane region" description="Helical" evidence="6">
    <location>
        <begin position="264"/>
        <end position="284"/>
    </location>
</feature>
<keyword evidence="8" id="KW-1185">Reference proteome</keyword>
<dbReference type="EMBL" id="JAVDUJ010000001">
    <property type="protein sequence ID" value="MDR6938639.1"/>
    <property type="molecule type" value="Genomic_DNA"/>
</dbReference>
<evidence type="ECO:0000256" key="6">
    <source>
        <dbReference type="SAM" id="Phobius"/>
    </source>
</evidence>
<dbReference type="PANTHER" id="PTHR47089:SF1">
    <property type="entry name" value="GUANOSINE ABC TRANSPORTER PERMEASE PROTEIN NUPP"/>
    <property type="match status" value="1"/>
</dbReference>
<evidence type="ECO:0000256" key="4">
    <source>
        <dbReference type="ARBA" id="ARBA00022989"/>
    </source>
</evidence>
<evidence type="ECO:0000313" key="7">
    <source>
        <dbReference type="EMBL" id="MDR6938639.1"/>
    </source>
</evidence>